<sequence length="86" mass="10059">MAKFHDKYWYRDGQAKRCYVCISPQVKHVMIDYVDVGIGYGIGPESEYEEVCAKCGARLAYWAYGSYDPCWLMATEEELRAHRHEN</sequence>
<name>A0A6B9J4A0_9CAUD</name>
<evidence type="ECO:0000313" key="1">
    <source>
        <dbReference type="EMBL" id="QGZ13418.1"/>
    </source>
</evidence>
<dbReference type="EMBL" id="MN689778">
    <property type="protein sequence ID" value="QGZ13418.1"/>
    <property type="molecule type" value="Genomic_DNA"/>
</dbReference>
<organism evidence="1 2">
    <name type="scientific">Klebsiella phage vB_KpnM_15-38_KLPPOU148</name>
    <dbReference type="NCBI Taxonomy" id="2686208"/>
    <lineage>
        <taxon>Viruses</taxon>
        <taxon>Duplodnaviria</taxon>
        <taxon>Heunggongvirae</taxon>
        <taxon>Uroviricota</taxon>
        <taxon>Caudoviricetes</taxon>
        <taxon>Jameshumphriesvirinae</taxon>
        <taxon>Parissaclayvirus</taxon>
        <taxon>Parissaclayvirus POU148</taxon>
    </lineage>
</organism>
<dbReference type="Proteomes" id="UP000432177">
    <property type="component" value="Segment"/>
</dbReference>
<keyword evidence="2" id="KW-1185">Reference proteome</keyword>
<protein>
    <submittedName>
        <fullName evidence="1">Uncharacterized protein</fullName>
    </submittedName>
</protein>
<accession>A0A6B9J4A0</accession>
<proteinExistence type="predicted"/>
<reference evidence="1 2" key="1">
    <citation type="submission" date="2019-11" db="EMBL/GenBank/DDBJ databases">
        <title>Complete Genome Sequence of the Klebsiella phage vB_KpnS_POU148.</title>
        <authorList>
            <person name="Pourcel C."/>
            <person name="Essoh C."/>
        </authorList>
    </citation>
    <scope>NUCLEOTIDE SEQUENCE [LARGE SCALE GENOMIC DNA]</scope>
</reference>
<evidence type="ECO:0000313" key="2">
    <source>
        <dbReference type="Proteomes" id="UP000432177"/>
    </source>
</evidence>
<gene>
    <name evidence="1" type="ORF">KLPPOU148_020</name>
</gene>